<feature type="region of interest" description="Disordered" evidence="1">
    <location>
        <begin position="204"/>
        <end position="223"/>
    </location>
</feature>
<sequence>MTVPCATSGEWERLAAWAAGQGVKATRIVLARGRVPSQPMLTVRGGAGLAGHRAGAAELQARLRAAGFRVVRVKTETEPWAPQAPQEDADAAAEGTYFEHHVKLALPGDFDRERLLAAVRPHGAHLSWNARRVTGRGRHERFVTQRCHGVGARTAGGRLAALLAELTGCSASADGGHEVLAVEREFVLYDSDLSVDEGWIEPGAGAGAESGAGTGAGIGRTVR</sequence>
<evidence type="ECO:0000313" key="3">
    <source>
        <dbReference type="Proteomes" id="UP000199341"/>
    </source>
</evidence>
<evidence type="ECO:0000256" key="1">
    <source>
        <dbReference type="SAM" id="MobiDB-lite"/>
    </source>
</evidence>
<reference evidence="2 3" key="1">
    <citation type="submission" date="2016-10" db="EMBL/GenBank/DDBJ databases">
        <authorList>
            <person name="de Groot N.N."/>
        </authorList>
    </citation>
    <scope>NUCLEOTIDE SEQUENCE [LARGE SCALE GENOMIC DNA]</scope>
    <source>
        <strain evidence="2 3">CGMCC 4.2022</strain>
    </source>
</reference>
<evidence type="ECO:0008006" key="4">
    <source>
        <dbReference type="Google" id="ProtNLM"/>
    </source>
</evidence>
<keyword evidence="3" id="KW-1185">Reference proteome</keyword>
<accession>A0A1H0GPJ1</accession>
<organism evidence="2 3">
    <name type="scientific">Actinacidiphila guanduensis</name>
    <dbReference type="NCBI Taxonomy" id="310781"/>
    <lineage>
        <taxon>Bacteria</taxon>
        <taxon>Bacillati</taxon>
        <taxon>Actinomycetota</taxon>
        <taxon>Actinomycetes</taxon>
        <taxon>Kitasatosporales</taxon>
        <taxon>Streptomycetaceae</taxon>
        <taxon>Actinacidiphila</taxon>
    </lineage>
</organism>
<name>A0A1H0GPJ1_9ACTN</name>
<gene>
    <name evidence="2" type="ORF">SAMN05216259_107207</name>
</gene>
<evidence type="ECO:0000313" key="2">
    <source>
        <dbReference type="EMBL" id="SDO08732.1"/>
    </source>
</evidence>
<protein>
    <recommendedName>
        <fullName evidence="4">Ankyrin</fullName>
    </recommendedName>
</protein>
<proteinExistence type="predicted"/>
<dbReference type="AlphaFoldDB" id="A0A1H0GPJ1"/>
<dbReference type="STRING" id="310781.SAMN05216259_107207"/>
<dbReference type="EMBL" id="FNIE01000007">
    <property type="protein sequence ID" value="SDO08732.1"/>
    <property type="molecule type" value="Genomic_DNA"/>
</dbReference>
<dbReference type="Proteomes" id="UP000199341">
    <property type="component" value="Unassembled WGS sequence"/>
</dbReference>